<proteinExistence type="inferred from homology"/>
<dbReference type="InterPro" id="IPR016181">
    <property type="entry name" value="Acyl_CoA_acyltransferase"/>
</dbReference>
<comment type="similarity">
    <text evidence="3">Belongs to the acetyltransferase family. RimJ subfamily.</text>
</comment>
<gene>
    <name evidence="5" type="ORF">A1D17_10720</name>
</gene>
<evidence type="ECO:0000256" key="2">
    <source>
        <dbReference type="ARBA" id="ARBA00023315"/>
    </source>
</evidence>
<dbReference type="InterPro" id="IPR051531">
    <property type="entry name" value="N-acetyltransferase"/>
</dbReference>
<sequence>MELSLTVGTHTLRLSAPDPEWCKALQHALNASFTTHSEFLPWAKPYTTEDEARSFLARAVEEFKSETGERRLFIVDDAAHTIIGCIGLKPQRRNRYVLGYWANTEYSGKGYMRTALEELIKSLPGFTLYLTTDSANVASQRLAESAGFGLIRKCYQARCAQQHGEQEYLYRLKCLQELPKVSPARAI</sequence>
<protein>
    <submittedName>
        <fullName evidence="5">GCN5 family acetyltransferase</fullName>
    </submittedName>
</protein>
<comment type="caution">
    <text evidence="5">The sequence shown here is derived from an EMBL/GenBank/DDBJ whole genome shotgun (WGS) entry which is preliminary data.</text>
</comment>
<reference evidence="5 6" key="2">
    <citation type="journal article" date="2018" name="Nature">
        <title>Mutant phenotypes for thousands of bacterial genes of unknown function.</title>
        <authorList>
            <person name="Price M.N."/>
            <person name="Wetmore K.M."/>
            <person name="Waters R.J."/>
            <person name="Callaghan M."/>
            <person name="Ray J."/>
            <person name="Liu H."/>
            <person name="Kuehl J.V."/>
            <person name="Melnyk R.A."/>
            <person name="Lamson J.S."/>
            <person name="Suh Y."/>
            <person name="Carlson H.K."/>
            <person name="Esquivel Z."/>
            <person name="Sadeeshkumar H."/>
            <person name="Chakraborty R."/>
            <person name="Zane G.M."/>
            <person name="Rubin B.E."/>
            <person name="Wall J.D."/>
            <person name="Visel A."/>
            <person name="Bristow J."/>
            <person name="Blow M.J."/>
            <person name="Arkin A.P."/>
            <person name="Deutschbauer A.M."/>
        </authorList>
    </citation>
    <scope>NUCLEOTIDE SEQUENCE [LARGE SCALE GENOMIC DNA]</scope>
    <source>
        <strain evidence="5 6">FW300-N1B4</strain>
    </source>
</reference>
<name>A0A166N218_PSEFL</name>
<keyword evidence="2" id="KW-0012">Acyltransferase</keyword>
<dbReference type="OrthoDB" id="8913805at2"/>
<evidence type="ECO:0000313" key="6">
    <source>
        <dbReference type="Proteomes" id="UP000076489"/>
    </source>
</evidence>
<dbReference type="Gene3D" id="3.40.630.30">
    <property type="match status" value="1"/>
</dbReference>
<accession>A0A166N218</accession>
<keyword evidence="1 5" id="KW-0808">Transferase</keyword>
<dbReference type="PROSITE" id="PS51186">
    <property type="entry name" value="GNAT"/>
    <property type="match status" value="1"/>
</dbReference>
<dbReference type="Proteomes" id="UP000076489">
    <property type="component" value="Unassembled WGS sequence"/>
</dbReference>
<dbReference type="GO" id="GO:0016747">
    <property type="term" value="F:acyltransferase activity, transferring groups other than amino-acyl groups"/>
    <property type="evidence" value="ECO:0007669"/>
    <property type="project" value="InterPro"/>
</dbReference>
<dbReference type="SUPFAM" id="SSF55729">
    <property type="entry name" value="Acyl-CoA N-acyltransferases (Nat)"/>
    <property type="match status" value="1"/>
</dbReference>
<evidence type="ECO:0000256" key="3">
    <source>
        <dbReference type="ARBA" id="ARBA00038502"/>
    </source>
</evidence>
<dbReference type="AlphaFoldDB" id="A0A166N218"/>
<dbReference type="PANTHER" id="PTHR43792:SF8">
    <property type="entry name" value="[RIBOSOMAL PROTEIN US5]-ALANINE N-ACETYLTRANSFERASE"/>
    <property type="match status" value="1"/>
</dbReference>
<evidence type="ECO:0000259" key="4">
    <source>
        <dbReference type="PROSITE" id="PS51186"/>
    </source>
</evidence>
<dbReference type="EMBL" id="LUKJ01000003">
    <property type="protein sequence ID" value="KZN16605.1"/>
    <property type="molecule type" value="Genomic_DNA"/>
</dbReference>
<dbReference type="InterPro" id="IPR000182">
    <property type="entry name" value="GNAT_dom"/>
</dbReference>
<dbReference type="RefSeq" id="WP_063341601.1">
    <property type="nucleotide sequence ID" value="NZ_LUKJ01000003.1"/>
</dbReference>
<evidence type="ECO:0000256" key="1">
    <source>
        <dbReference type="ARBA" id="ARBA00022679"/>
    </source>
</evidence>
<dbReference type="PANTHER" id="PTHR43792">
    <property type="entry name" value="GNAT FAMILY, PUTATIVE (AFU_ORTHOLOGUE AFUA_3G00765)-RELATED-RELATED"/>
    <property type="match status" value="1"/>
</dbReference>
<evidence type="ECO:0000313" key="5">
    <source>
        <dbReference type="EMBL" id="KZN16605.1"/>
    </source>
</evidence>
<reference evidence="6" key="1">
    <citation type="submission" date="2016-03" db="EMBL/GenBank/DDBJ databases">
        <authorList>
            <person name="Ray J."/>
            <person name="Price M."/>
            <person name="Deutschbauer A."/>
        </authorList>
    </citation>
    <scope>NUCLEOTIDE SEQUENCE [LARGE SCALE GENOMIC DNA]</scope>
    <source>
        <strain evidence="6">FW300-N1B4</strain>
    </source>
</reference>
<feature type="domain" description="N-acetyltransferase" evidence="4">
    <location>
        <begin position="34"/>
        <end position="175"/>
    </location>
</feature>
<dbReference type="Pfam" id="PF13302">
    <property type="entry name" value="Acetyltransf_3"/>
    <property type="match status" value="1"/>
</dbReference>
<organism evidence="5 6">
    <name type="scientific">Pseudomonas fluorescens</name>
    <dbReference type="NCBI Taxonomy" id="294"/>
    <lineage>
        <taxon>Bacteria</taxon>
        <taxon>Pseudomonadati</taxon>
        <taxon>Pseudomonadota</taxon>
        <taxon>Gammaproteobacteria</taxon>
        <taxon>Pseudomonadales</taxon>
        <taxon>Pseudomonadaceae</taxon>
        <taxon>Pseudomonas</taxon>
    </lineage>
</organism>